<keyword evidence="6" id="KW-0472">Membrane</keyword>
<dbReference type="OrthoDB" id="3687641at2759"/>
<comment type="similarity">
    <text evidence="8">Belongs to the ustYa family.</text>
</comment>
<evidence type="ECO:0000256" key="2">
    <source>
        <dbReference type="ARBA" id="ARBA00022692"/>
    </source>
</evidence>
<evidence type="ECO:0000256" key="7">
    <source>
        <dbReference type="ARBA" id="ARBA00023180"/>
    </source>
</evidence>
<evidence type="ECO:0000256" key="8">
    <source>
        <dbReference type="ARBA" id="ARBA00035112"/>
    </source>
</evidence>
<sequence>MPSPVLDELNMQMADVIFNGSLWDGAHPSPWRSLLGDEAAKDLWDSFEHVKPLVLTKNEIIALGKDPATVAKYDDEYWHFGDDAYVAALDFFHQVHCLDELRKAALANYGRDGDRVNDPGELHWIHIRHCVDMMMQHQLCHADAGLLTYNWVEYEEHPFPDMSVHKKCRDWRQLVEYRDAHAVDVEKYVRWKKPAEAHTIPQEEGYWKFHAQYGF</sequence>
<dbReference type="EMBL" id="MAVT02001587">
    <property type="protein sequence ID" value="POS70553.1"/>
    <property type="molecule type" value="Genomic_DNA"/>
</dbReference>
<keyword evidence="7" id="KW-0325">Glycoprotein</keyword>
<evidence type="ECO:0000256" key="1">
    <source>
        <dbReference type="ARBA" id="ARBA00004167"/>
    </source>
</evidence>
<dbReference type="PANTHER" id="PTHR33365">
    <property type="entry name" value="YALI0B05434P"/>
    <property type="match status" value="1"/>
</dbReference>
<protein>
    <recommendedName>
        <fullName evidence="11">Tat pathway signal sequence</fullName>
    </recommendedName>
</protein>
<dbReference type="AlphaFoldDB" id="A0A2P5HJW7"/>
<keyword evidence="4" id="KW-0560">Oxidoreductase</keyword>
<dbReference type="GO" id="GO:0016491">
    <property type="term" value="F:oxidoreductase activity"/>
    <property type="evidence" value="ECO:0007669"/>
    <property type="project" value="UniProtKB-KW"/>
</dbReference>
<dbReference type="STRING" id="158607.A0A2P5HJW7"/>
<keyword evidence="5" id="KW-0843">Virulence</keyword>
<keyword evidence="10" id="KW-1185">Reference proteome</keyword>
<dbReference type="InterPro" id="IPR021765">
    <property type="entry name" value="UstYa-like"/>
</dbReference>
<keyword evidence="3" id="KW-1133">Transmembrane helix</keyword>
<evidence type="ECO:0000256" key="6">
    <source>
        <dbReference type="ARBA" id="ARBA00023136"/>
    </source>
</evidence>
<proteinExistence type="inferred from homology"/>
<evidence type="ECO:0000256" key="3">
    <source>
        <dbReference type="ARBA" id="ARBA00022989"/>
    </source>
</evidence>
<accession>A0A2P5HJW7</accession>
<evidence type="ECO:0000313" key="9">
    <source>
        <dbReference type="EMBL" id="POS70553.1"/>
    </source>
</evidence>
<organism evidence="9 10">
    <name type="scientific">Diaporthe helianthi</name>
    <dbReference type="NCBI Taxonomy" id="158607"/>
    <lineage>
        <taxon>Eukaryota</taxon>
        <taxon>Fungi</taxon>
        <taxon>Dikarya</taxon>
        <taxon>Ascomycota</taxon>
        <taxon>Pezizomycotina</taxon>
        <taxon>Sordariomycetes</taxon>
        <taxon>Sordariomycetidae</taxon>
        <taxon>Diaporthales</taxon>
        <taxon>Diaporthaceae</taxon>
        <taxon>Diaporthe</taxon>
    </lineage>
</organism>
<comment type="caution">
    <text evidence="9">The sequence shown here is derived from an EMBL/GenBank/DDBJ whole genome shotgun (WGS) entry which is preliminary data.</text>
</comment>
<dbReference type="GO" id="GO:0016020">
    <property type="term" value="C:membrane"/>
    <property type="evidence" value="ECO:0007669"/>
    <property type="project" value="UniProtKB-SubCell"/>
</dbReference>
<name>A0A2P5HJW7_DIAHE</name>
<evidence type="ECO:0000256" key="5">
    <source>
        <dbReference type="ARBA" id="ARBA00023026"/>
    </source>
</evidence>
<keyword evidence="2" id="KW-0812">Transmembrane</keyword>
<dbReference type="Proteomes" id="UP000094444">
    <property type="component" value="Unassembled WGS sequence"/>
</dbReference>
<evidence type="ECO:0008006" key="11">
    <source>
        <dbReference type="Google" id="ProtNLM"/>
    </source>
</evidence>
<dbReference type="PANTHER" id="PTHR33365:SF14">
    <property type="entry name" value="TAT PATHWAY SIGNAL SEQUENCE"/>
    <property type="match status" value="1"/>
</dbReference>
<evidence type="ECO:0000313" key="10">
    <source>
        <dbReference type="Proteomes" id="UP000094444"/>
    </source>
</evidence>
<comment type="subcellular location">
    <subcellularLocation>
        <location evidence="1">Membrane</location>
        <topology evidence="1">Single-pass membrane protein</topology>
    </subcellularLocation>
</comment>
<dbReference type="Pfam" id="PF11807">
    <property type="entry name" value="UstYa"/>
    <property type="match status" value="1"/>
</dbReference>
<dbReference type="InParanoid" id="A0A2P5HJW7"/>
<reference evidence="9" key="1">
    <citation type="submission" date="2017-09" db="EMBL/GenBank/DDBJ databases">
        <title>Polyketide synthases of a Diaporthe helianthi virulent isolate.</title>
        <authorList>
            <person name="Baroncelli R."/>
        </authorList>
    </citation>
    <scope>NUCLEOTIDE SEQUENCE [LARGE SCALE GENOMIC DNA]</scope>
    <source>
        <strain evidence="9">7/96</strain>
    </source>
</reference>
<dbReference type="GO" id="GO:0043386">
    <property type="term" value="P:mycotoxin biosynthetic process"/>
    <property type="evidence" value="ECO:0007669"/>
    <property type="project" value="InterPro"/>
</dbReference>
<gene>
    <name evidence="9" type="ORF">DHEL01_v211054</name>
</gene>
<evidence type="ECO:0000256" key="4">
    <source>
        <dbReference type="ARBA" id="ARBA00023002"/>
    </source>
</evidence>